<dbReference type="Pfam" id="PF18271">
    <property type="entry name" value="GH131_N"/>
    <property type="match status" value="1"/>
</dbReference>
<dbReference type="PANTHER" id="PTHR34612:SF4">
    <property type="entry name" value="GLYCOSIDE HYDROLASE 131 CATALYTIC N-TERMINAL DOMAIN-CONTAINING PROTEIN"/>
    <property type="match status" value="1"/>
</dbReference>
<sequence>MLRKTAALLALAGATMAAEPSCPIIFDGRVPSTATLNDFDTNKGGGWMPFNPDYIRADALPWSETLQLPTVEAPSRFDADSDTVPVEVTLSDDSIFMTQRGFRRAGLQFLADSNEGSPAAKGRKTIHFSIQVDPARPLNLTHEYLLVWHETAAYDANQFNFEAGTIIGQESLGGDTYKLLDRNYKVLWETPILEGAWQNFGITLDFVKNTLQLWYSEGDAALAKATEPISNNNAGNGQYQIGILKKPTGTSDVVNSGFQESGIDEGLIYGGLFIEDSDNDCVSA</sequence>
<feature type="signal peptide" evidence="1">
    <location>
        <begin position="1"/>
        <end position="17"/>
    </location>
</feature>
<accession>A0AAE8MNM9</accession>
<feature type="domain" description="Glycoside hydrolase 131 catalytic N-terminal" evidence="2">
    <location>
        <begin position="24"/>
        <end position="278"/>
    </location>
</feature>
<evidence type="ECO:0000256" key="1">
    <source>
        <dbReference type="SAM" id="SignalP"/>
    </source>
</evidence>
<keyword evidence="1" id="KW-0732">Signal</keyword>
<dbReference type="InterPro" id="IPR041524">
    <property type="entry name" value="GH131_N"/>
</dbReference>
<dbReference type="Gene3D" id="2.60.120.1160">
    <property type="match status" value="1"/>
</dbReference>
<dbReference type="Proteomes" id="UP001187682">
    <property type="component" value="Unassembled WGS sequence"/>
</dbReference>
<organism evidence="3 4">
    <name type="scientific">Cephalotrichum gorgonifer</name>
    <dbReference type="NCBI Taxonomy" id="2041049"/>
    <lineage>
        <taxon>Eukaryota</taxon>
        <taxon>Fungi</taxon>
        <taxon>Dikarya</taxon>
        <taxon>Ascomycota</taxon>
        <taxon>Pezizomycotina</taxon>
        <taxon>Sordariomycetes</taxon>
        <taxon>Hypocreomycetidae</taxon>
        <taxon>Microascales</taxon>
        <taxon>Microascaceae</taxon>
        <taxon>Cephalotrichum</taxon>
    </lineage>
</organism>
<proteinExistence type="predicted"/>
<evidence type="ECO:0000313" key="3">
    <source>
        <dbReference type="EMBL" id="SPN96819.1"/>
    </source>
</evidence>
<name>A0AAE8MNM9_9PEZI</name>
<reference evidence="3" key="1">
    <citation type="submission" date="2018-03" db="EMBL/GenBank/DDBJ databases">
        <authorList>
            <person name="Guldener U."/>
        </authorList>
    </citation>
    <scope>NUCLEOTIDE SEQUENCE</scope>
</reference>
<comment type="caution">
    <text evidence="3">The sequence shown here is derived from an EMBL/GenBank/DDBJ whole genome shotgun (WGS) entry which is preliminary data.</text>
</comment>
<dbReference type="PANTHER" id="PTHR34612">
    <property type="entry name" value="GH131_N DOMAIN-CONTAINING PROTEIN"/>
    <property type="match status" value="1"/>
</dbReference>
<gene>
    <name evidence="3" type="ORF">DNG_00339</name>
</gene>
<feature type="chain" id="PRO_5042144526" evidence="1">
    <location>
        <begin position="18"/>
        <end position="284"/>
    </location>
</feature>
<protein>
    <submittedName>
        <fullName evidence="3">Related to endoglucanase c</fullName>
    </submittedName>
</protein>
<keyword evidence="4" id="KW-1185">Reference proteome</keyword>
<dbReference type="AlphaFoldDB" id="A0AAE8MNM9"/>
<dbReference type="EMBL" id="ONZQ02000001">
    <property type="protein sequence ID" value="SPN96819.1"/>
    <property type="molecule type" value="Genomic_DNA"/>
</dbReference>
<evidence type="ECO:0000259" key="2">
    <source>
        <dbReference type="Pfam" id="PF18271"/>
    </source>
</evidence>
<evidence type="ECO:0000313" key="4">
    <source>
        <dbReference type="Proteomes" id="UP001187682"/>
    </source>
</evidence>